<feature type="region of interest" description="Disordered" evidence="1">
    <location>
        <begin position="102"/>
        <end position="198"/>
    </location>
</feature>
<proteinExistence type="predicted"/>
<feature type="compositionally biased region" description="Low complexity" evidence="1">
    <location>
        <begin position="154"/>
        <end position="166"/>
    </location>
</feature>
<evidence type="ECO:0000256" key="2">
    <source>
        <dbReference type="SAM" id="SignalP"/>
    </source>
</evidence>
<feature type="compositionally biased region" description="Low complexity" evidence="1">
    <location>
        <begin position="122"/>
        <end position="145"/>
    </location>
</feature>
<sequence>MVASRIALAGFVAVASASTIMSESDMFATLLKRQQPGTPSYNCHDNCGTAITYSRESSDHCTEEGFLFNYQNCLQCSGPDNYNIWRYYGGSLSSAGSACGLETTPLSGEQEDVPEAMHPGDSSSAASSSAEPSATPEPTTEAPAPTSEPPAPTTTPDAPASSAEPETTGEEVPASTTAPSEPSSSPAPTVGTSSVVTGEHESLSSSIFSSAVPPYPTPIPSNGTLSHYPSGVPTGTTNGTANSTVTPPAEATTNAASNLEYSAGMFGAVVLGMMYGLGN</sequence>
<name>A0A2T2NK89_CORCC</name>
<evidence type="ECO:0000256" key="1">
    <source>
        <dbReference type="SAM" id="MobiDB-lite"/>
    </source>
</evidence>
<keyword evidence="2" id="KW-0732">Signal</keyword>
<dbReference type="OrthoDB" id="4160690at2759"/>
<evidence type="ECO:0008006" key="5">
    <source>
        <dbReference type="Google" id="ProtNLM"/>
    </source>
</evidence>
<feature type="signal peptide" evidence="2">
    <location>
        <begin position="1"/>
        <end position="17"/>
    </location>
</feature>
<feature type="chain" id="PRO_5015519756" description="WSC domain-containing protein" evidence="2">
    <location>
        <begin position="18"/>
        <end position="279"/>
    </location>
</feature>
<dbReference type="EMBL" id="KZ678137">
    <property type="protein sequence ID" value="PSN65458.1"/>
    <property type="molecule type" value="Genomic_DNA"/>
</dbReference>
<accession>A0A2T2NK89</accession>
<dbReference type="AlphaFoldDB" id="A0A2T2NK89"/>
<organism evidence="3 4">
    <name type="scientific">Corynespora cassiicola Philippines</name>
    <dbReference type="NCBI Taxonomy" id="1448308"/>
    <lineage>
        <taxon>Eukaryota</taxon>
        <taxon>Fungi</taxon>
        <taxon>Dikarya</taxon>
        <taxon>Ascomycota</taxon>
        <taxon>Pezizomycotina</taxon>
        <taxon>Dothideomycetes</taxon>
        <taxon>Pleosporomycetidae</taxon>
        <taxon>Pleosporales</taxon>
        <taxon>Corynesporascaceae</taxon>
        <taxon>Corynespora</taxon>
    </lineage>
</organism>
<gene>
    <name evidence="3" type="ORF">BS50DRAFT_575463</name>
</gene>
<evidence type="ECO:0000313" key="4">
    <source>
        <dbReference type="Proteomes" id="UP000240883"/>
    </source>
</evidence>
<feature type="region of interest" description="Disordered" evidence="1">
    <location>
        <begin position="224"/>
        <end position="249"/>
    </location>
</feature>
<dbReference type="Proteomes" id="UP000240883">
    <property type="component" value="Unassembled WGS sequence"/>
</dbReference>
<evidence type="ECO:0000313" key="3">
    <source>
        <dbReference type="EMBL" id="PSN65458.1"/>
    </source>
</evidence>
<keyword evidence="4" id="KW-1185">Reference proteome</keyword>
<reference evidence="3 4" key="1">
    <citation type="journal article" date="2018" name="Front. Microbiol.">
        <title>Genome-Wide Analysis of Corynespora cassiicola Leaf Fall Disease Putative Effectors.</title>
        <authorList>
            <person name="Lopez D."/>
            <person name="Ribeiro S."/>
            <person name="Label P."/>
            <person name="Fumanal B."/>
            <person name="Venisse J.S."/>
            <person name="Kohler A."/>
            <person name="de Oliveira R.R."/>
            <person name="Labutti K."/>
            <person name="Lipzen A."/>
            <person name="Lail K."/>
            <person name="Bauer D."/>
            <person name="Ohm R.A."/>
            <person name="Barry K.W."/>
            <person name="Spatafora J."/>
            <person name="Grigoriev I.V."/>
            <person name="Martin F.M."/>
            <person name="Pujade-Renaud V."/>
        </authorList>
    </citation>
    <scope>NUCLEOTIDE SEQUENCE [LARGE SCALE GENOMIC DNA]</scope>
    <source>
        <strain evidence="3 4">Philippines</strain>
    </source>
</reference>
<protein>
    <recommendedName>
        <fullName evidence="5">WSC domain-containing protein</fullName>
    </recommendedName>
</protein>
<dbReference type="STRING" id="1448308.A0A2T2NK89"/>
<feature type="compositionally biased region" description="Low complexity" evidence="1">
    <location>
        <begin position="173"/>
        <end position="189"/>
    </location>
</feature>